<evidence type="ECO:0000313" key="5">
    <source>
        <dbReference type="Proteomes" id="UP000478892"/>
    </source>
</evidence>
<dbReference type="InterPro" id="IPR050557">
    <property type="entry name" value="RTX_toxin/Mannuronan_C5-epim"/>
</dbReference>
<dbReference type="GO" id="GO:0005509">
    <property type="term" value="F:calcium ion binding"/>
    <property type="evidence" value="ECO:0007669"/>
    <property type="project" value="InterPro"/>
</dbReference>
<dbReference type="RefSeq" id="WP_167740492.1">
    <property type="nucleotide sequence ID" value="NZ_WQLV01000030.1"/>
</dbReference>
<dbReference type="InterPro" id="IPR013783">
    <property type="entry name" value="Ig-like_fold"/>
</dbReference>
<evidence type="ECO:0000256" key="2">
    <source>
        <dbReference type="ARBA" id="ARBA00022525"/>
    </source>
</evidence>
<evidence type="ECO:0000256" key="3">
    <source>
        <dbReference type="SAM" id="MobiDB-lite"/>
    </source>
</evidence>
<evidence type="ECO:0000313" key="4">
    <source>
        <dbReference type="EMBL" id="MVO18689.1"/>
    </source>
</evidence>
<sequence>ISVGDGFNQIEAGSGDDRISAGDGENDIGAGEGRNTIQVGDGENVVETGSGNDSIRLGDGMNEIRSSGGHNKVTVGDGNNEIQTGDGNDTIKLGDGFNYVDAGDGKNRIDAGKGENLIVAGTGDDSIRVKGAKNEIIAGDGNNTISAGNGDNLVRTGSGNDTIKLGNGTNSIFDQGGNNRITLGDGNAFIAVGDGKDDIRVGDGFVEIAANNGDKKISVGDGTANIYTKDGNDYITVGEGDVEIYAGGGNNRVTVKGGADITVGDGNNAIRTGDGYSQIEAGDGTNRIATGDGYSQVTTGSGRDDIRIGDGGSEVYAGSGNDKISAGDGHNQIHGGNGDDTIQTGDGDDEIWGGQGSDKISSGKGYDIVYYAGSFGDYVLSLSSSRVGVTSIDDSVSDAGSDQLTGVEALYFYGDGFLLDLTWEGNPDLVDDQISSLSESPLNISLSELLANDDGLPDNLPGLAVSDYSISGIRVTYDGENITYNADDVLQHLGAGELFEDSFTYTVVDPYGNSFDAVVNVSVTGENDGPIARNDLLIDETAPDVSIVEGPEFLVNLITAGSQDFQSVAVFEDRSSIIVWHNGMSSDEDPEGDGIRGRFVSPGGVPSGGEFQINSHADGIQTHPEVSVLENGNFVVTWMSGDNERSSNSYNIRARIFDPEGQPLGDDFFVNEIPDGYQGPPHITSLAGGGFTITWEAHVDAGWSTFYDVSNSGIALFDNEGQQVGEQIWLMADPNYNQPDTLIHQVATQIEALSGGGFVVVAQSMNNGHATDGIYNEHNIFLHFYDNAGNKISEIAVTGDSSPDVYNTLPTVDVGPDGQVLVMWDSYDRDAPGGSGYYARIFNEDGTETVSEFFVAHNSSTPHPPSVEWMDDGRFVLVYIDGIGVQSEVRLQVFNSDGSANSQVHVLDDPTNSHVASPEIASLGDGRFIVTWFGNYNDHDEFPRRDVVTQIVEVNGDISDSAYTDEDTAFSFNVADLLANDSDPEGDELTFSLDSTTSEFGAAISYDSDTGLLNYDPTSAADIQALGTGQAVEDTFTYTISDGHGGTDQATITIVVGGNGQVDVVLPEPGTTVVANDDYFGPEEPIDSTLEGGSGFQIVGPVERIHSSPAVQRTDDGGFVTIWATESGIVGRMSDATGQPSSDIFSITDNAVSLQQITMLQSGGFMVTYTEIYERTPTGPWGNFLDGVRGRVFSADGTPTGEEFWVSDGGTILTTDVSSLTELSNGNLAVARYTLDHENYEQQSLEVAIFTPTGQQVGAPIIFDTQIFGLHNDMSLEALPGGGFLATWATMNPAIDPDNAVISAAIFGNNGQVIQPEFTVSTSHDLYQWGHSNAVHEDGSFVVVWTSRDHSGLGNNILRASVFNPDGSVAAEEFTIDIGSTRVVGDFFSDVVFLPNGQFAVTWRGVNDEGDESGTRHFVQLFDQDGTAATDRLSMREDVTTERAGHPTIAVLDDDSFVLVWTAYNPSNGSFQSIESRVFDFNGNEIETAFSSEDEVSTFDVAELLANDDIPNPDELIFALSSANSANGAALSYDAASGMITYDPTAATDIQALNSGQVLEDSFIYTISNGLGDTDQATVSIIVGGVDEDTSVSLDLALASPLIDDIWG</sequence>
<keyword evidence="2" id="KW-0964">Secreted</keyword>
<protein>
    <submittedName>
        <fullName evidence="4">Uncharacterized protein</fullName>
    </submittedName>
</protein>
<dbReference type="NCBIfam" id="TIGR01965">
    <property type="entry name" value="VCBS_repeat"/>
    <property type="match status" value="3"/>
</dbReference>
<dbReference type="Proteomes" id="UP000478892">
    <property type="component" value="Unassembled WGS sequence"/>
</dbReference>
<name>A0A6L6WNP5_9RHOB</name>
<feature type="region of interest" description="Disordered" evidence="3">
    <location>
        <begin position="281"/>
        <end position="348"/>
    </location>
</feature>
<organism evidence="4 5">
    <name type="scientific">Parasedimentitalea huanghaiensis</name>
    <dbReference type="NCBI Taxonomy" id="2682100"/>
    <lineage>
        <taxon>Bacteria</taxon>
        <taxon>Pseudomonadati</taxon>
        <taxon>Pseudomonadota</taxon>
        <taxon>Alphaproteobacteria</taxon>
        <taxon>Rhodobacterales</taxon>
        <taxon>Paracoccaceae</taxon>
        <taxon>Parasedimentitalea</taxon>
    </lineage>
</organism>
<gene>
    <name evidence="4" type="ORF">GO984_23040</name>
</gene>
<dbReference type="InterPro" id="IPR001343">
    <property type="entry name" value="Hemolysn_Ca-bd"/>
</dbReference>
<dbReference type="Pfam" id="PF17963">
    <property type="entry name" value="Big_9"/>
    <property type="match status" value="2"/>
</dbReference>
<dbReference type="Gene3D" id="2.150.10.10">
    <property type="entry name" value="Serralysin-like metalloprotease, C-terminal"/>
    <property type="match status" value="1"/>
</dbReference>
<dbReference type="GO" id="GO:0005576">
    <property type="term" value="C:extracellular region"/>
    <property type="evidence" value="ECO:0007669"/>
    <property type="project" value="UniProtKB-SubCell"/>
</dbReference>
<accession>A0A6L6WNP5</accession>
<reference evidence="4 5" key="1">
    <citation type="submission" date="2019-12" db="EMBL/GenBank/DDBJ databases">
        <authorList>
            <person name="Zhang Y.-J."/>
        </authorList>
    </citation>
    <scope>NUCLEOTIDE SEQUENCE [LARGE SCALE GENOMIC DNA]</scope>
    <source>
        <strain evidence="4 5">CY05</strain>
    </source>
</reference>
<evidence type="ECO:0000256" key="1">
    <source>
        <dbReference type="ARBA" id="ARBA00004613"/>
    </source>
</evidence>
<proteinExistence type="predicted"/>
<dbReference type="InterPro" id="IPR018511">
    <property type="entry name" value="Hemolysin-typ_Ca-bd_CS"/>
</dbReference>
<dbReference type="EMBL" id="WQLV01000030">
    <property type="protein sequence ID" value="MVO18689.1"/>
    <property type="molecule type" value="Genomic_DNA"/>
</dbReference>
<feature type="region of interest" description="Disordered" evidence="3">
    <location>
        <begin position="1"/>
        <end position="87"/>
    </location>
</feature>
<dbReference type="InterPro" id="IPR010221">
    <property type="entry name" value="VCBS_dom"/>
</dbReference>
<keyword evidence="5" id="KW-1185">Reference proteome</keyword>
<comment type="caution">
    <text evidence="4">The sequence shown here is derived from an EMBL/GenBank/DDBJ whole genome shotgun (WGS) entry which is preliminary data.</text>
</comment>
<feature type="non-terminal residue" evidence="4">
    <location>
        <position position="1"/>
    </location>
</feature>
<dbReference type="PANTHER" id="PTHR38340">
    <property type="entry name" value="S-LAYER PROTEIN"/>
    <property type="match status" value="1"/>
</dbReference>
<comment type="subcellular location">
    <subcellularLocation>
        <location evidence="1">Secreted</location>
    </subcellularLocation>
</comment>
<dbReference type="Gene3D" id="2.160.20.160">
    <property type="match status" value="1"/>
</dbReference>
<dbReference type="PROSITE" id="PS00330">
    <property type="entry name" value="HEMOLYSIN_CALCIUM"/>
    <property type="match status" value="1"/>
</dbReference>
<dbReference type="Pfam" id="PF00353">
    <property type="entry name" value="HemolysinCabind"/>
    <property type="match status" value="7"/>
</dbReference>
<dbReference type="InterPro" id="IPR011049">
    <property type="entry name" value="Serralysin-like_metalloprot_C"/>
</dbReference>
<dbReference type="Gene3D" id="2.60.40.10">
    <property type="entry name" value="Immunoglobulins"/>
    <property type="match status" value="1"/>
</dbReference>
<dbReference type="PRINTS" id="PR00313">
    <property type="entry name" value="CABNDNGRPT"/>
</dbReference>
<dbReference type="SUPFAM" id="SSF51120">
    <property type="entry name" value="beta-Roll"/>
    <property type="match status" value="4"/>
</dbReference>
<dbReference type="PANTHER" id="PTHR38340:SF1">
    <property type="entry name" value="S-LAYER PROTEIN"/>
    <property type="match status" value="1"/>
</dbReference>
<dbReference type="SUPFAM" id="SSF101898">
    <property type="entry name" value="NHL repeat"/>
    <property type="match status" value="1"/>
</dbReference>